<sequence length="483" mass="52441">MGIKPLMMLAVTVGVLLAGWGVLLSPPLTSVANALGIRKPDDIRMNVLDDTVVAEICNTNEVLCKSYLARLTMLYHSVFAVLVAMTLYLATAIVPLKQGYAGPTSVLGTAGYLMVVAGGIGYGYWVEEPFLHGVFIAGLSLLFASGLLFVTGMRLRDGKGRIDYLSVNIFASALLLLATSLIGAWIGANEMVGIGKELRAAKILAKIDPDLGEEVFVWRAMTAHQHAMVATLGAAIVFTTFKYLNIDVERKSSKILLAGGLAGQLVMVAACWAVWPYGKTAHLLITPAAVGLIFFTALIAIFEAKKIAEKLKAGTRLADMLTHLSLYSLVVWVWPSVAIPGAVVAMSLRKPVILRPEFRNPVWNWAENAYNIGHWHVLLMLYASALFIVYMDVLGRGRLASYLATLTSAVAIIVSTAINFYMIPRSPAQYVPNPYNDPVLTYVVEPFLVLLSFCVAAGFIYMLTSQLRVYRTAAVTLQTGVKF</sequence>
<keyword evidence="1" id="KW-0812">Transmembrane</keyword>
<feature type="transmembrane region" description="Helical" evidence="1">
    <location>
        <begin position="106"/>
        <end position="125"/>
    </location>
</feature>
<feature type="transmembrane region" description="Helical" evidence="1">
    <location>
        <begin position="73"/>
        <end position="94"/>
    </location>
</feature>
<feature type="transmembrane region" description="Helical" evidence="1">
    <location>
        <begin position="226"/>
        <end position="244"/>
    </location>
</feature>
<feature type="transmembrane region" description="Helical" evidence="1">
    <location>
        <begin position="281"/>
        <end position="303"/>
    </location>
</feature>
<feature type="transmembrane region" description="Helical" evidence="1">
    <location>
        <begin position="443"/>
        <end position="463"/>
    </location>
</feature>
<evidence type="ECO:0000313" key="2">
    <source>
        <dbReference type="EMBL" id="HHK68210.1"/>
    </source>
</evidence>
<feature type="transmembrane region" description="Helical" evidence="1">
    <location>
        <begin position="256"/>
        <end position="275"/>
    </location>
</feature>
<feature type="transmembrane region" description="Helical" evidence="1">
    <location>
        <begin position="402"/>
        <end position="423"/>
    </location>
</feature>
<feature type="transmembrane region" description="Helical" evidence="1">
    <location>
        <begin position="324"/>
        <end position="348"/>
    </location>
</feature>
<dbReference type="AlphaFoldDB" id="A0A7C5Q9N9"/>
<proteinExistence type="predicted"/>
<evidence type="ECO:0000256" key="1">
    <source>
        <dbReference type="SAM" id="Phobius"/>
    </source>
</evidence>
<feature type="transmembrane region" description="Helical" evidence="1">
    <location>
        <begin position="164"/>
        <end position="188"/>
    </location>
</feature>
<reference evidence="2" key="1">
    <citation type="journal article" date="2020" name="mSystems">
        <title>Genome- and Community-Level Interaction Insights into Carbon Utilization and Element Cycling Functions of Hydrothermarchaeota in Hydrothermal Sediment.</title>
        <authorList>
            <person name="Zhou Z."/>
            <person name="Liu Y."/>
            <person name="Xu W."/>
            <person name="Pan J."/>
            <person name="Luo Z.H."/>
            <person name="Li M."/>
        </authorList>
    </citation>
    <scope>NUCLEOTIDE SEQUENCE [LARGE SCALE GENOMIC DNA]</scope>
    <source>
        <strain evidence="2">SpSt-1056</strain>
    </source>
</reference>
<keyword evidence="1" id="KW-1133">Transmembrane helix</keyword>
<comment type="caution">
    <text evidence="2">The sequence shown here is derived from an EMBL/GenBank/DDBJ whole genome shotgun (WGS) entry which is preliminary data.</text>
</comment>
<accession>A0A7C5Q9N9</accession>
<feature type="transmembrane region" description="Helical" evidence="1">
    <location>
        <begin position="368"/>
        <end position="390"/>
    </location>
</feature>
<name>A0A7C5Q9N9_CALS0</name>
<organism evidence="2">
    <name type="scientific">Caldiarchaeum subterraneum</name>
    <dbReference type="NCBI Taxonomy" id="311458"/>
    <lineage>
        <taxon>Archaea</taxon>
        <taxon>Nitrososphaerota</taxon>
        <taxon>Candidatus Caldarchaeales</taxon>
        <taxon>Candidatus Caldarchaeaceae</taxon>
        <taxon>Candidatus Caldarchaeum</taxon>
    </lineage>
</organism>
<protein>
    <submittedName>
        <fullName evidence="2">Uncharacterized protein</fullName>
    </submittedName>
</protein>
<gene>
    <name evidence="2" type="ORF">ENM11_03520</name>
</gene>
<keyword evidence="1" id="KW-0472">Membrane</keyword>
<feature type="transmembrane region" description="Helical" evidence="1">
    <location>
        <begin position="131"/>
        <end position="152"/>
    </location>
</feature>
<dbReference type="EMBL" id="DRWN01000026">
    <property type="protein sequence ID" value="HHK68210.1"/>
    <property type="molecule type" value="Genomic_DNA"/>
</dbReference>